<feature type="compositionally biased region" description="Gly residues" evidence="11">
    <location>
        <begin position="416"/>
        <end position="429"/>
    </location>
</feature>
<feature type="compositionally biased region" description="Low complexity" evidence="11">
    <location>
        <begin position="187"/>
        <end position="205"/>
    </location>
</feature>
<evidence type="ECO:0000256" key="8">
    <source>
        <dbReference type="ARBA" id="ARBA00023128"/>
    </source>
</evidence>
<dbReference type="Proteomes" id="UP000237144">
    <property type="component" value="Unassembled WGS sequence"/>
</dbReference>
<comment type="similarity">
    <text evidence="3">Belongs to the isocitrate and isopropylmalate dehydrogenases family.</text>
</comment>
<feature type="compositionally biased region" description="Low complexity" evidence="11">
    <location>
        <begin position="39"/>
        <end position="52"/>
    </location>
</feature>
<dbReference type="PANTHER" id="PTHR11835">
    <property type="entry name" value="DECARBOXYLATING DEHYDROGENASES-ISOCITRATE, ISOPROPYLMALATE, TARTRATE"/>
    <property type="match status" value="1"/>
</dbReference>
<organism evidence="13 14">
    <name type="scientific">Rhodotorula taiwanensis</name>
    <dbReference type="NCBI Taxonomy" id="741276"/>
    <lineage>
        <taxon>Eukaryota</taxon>
        <taxon>Fungi</taxon>
        <taxon>Dikarya</taxon>
        <taxon>Basidiomycota</taxon>
        <taxon>Pucciniomycotina</taxon>
        <taxon>Microbotryomycetes</taxon>
        <taxon>Sporidiobolales</taxon>
        <taxon>Sporidiobolaceae</taxon>
        <taxon>Rhodotorula</taxon>
    </lineage>
</organism>
<evidence type="ECO:0000256" key="2">
    <source>
        <dbReference type="ARBA" id="ARBA00004370"/>
    </source>
</evidence>
<dbReference type="GO" id="GO:0051287">
    <property type="term" value="F:NAD binding"/>
    <property type="evidence" value="ECO:0007669"/>
    <property type="project" value="InterPro"/>
</dbReference>
<dbReference type="SUPFAM" id="SSF53659">
    <property type="entry name" value="Isocitrate/Isopropylmalate dehydrogenase-like"/>
    <property type="match status" value="1"/>
</dbReference>
<keyword evidence="6" id="KW-1133">Transmembrane helix</keyword>
<evidence type="ECO:0000256" key="10">
    <source>
        <dbReference type="SAM" id="Coils"/>
    </source>
</evidence>
<evidence type="ECO:0000256" key="11">
    <source>
        <dbReference type="SAM" id="MobiDB-lite"/>
    </source>
</evidence>
<dbReference type="GO" id="GO:0047046">
    <property type="term" value="F:homoisocitrate dehydrogenase activity"/>
    <property type="evidence" value="ECO:0007669"/>
    <property type="project" value="TreeGrafter"/>
</dbReference>
<dbReference type="Gene3D" id="1.20.5.340">
    <property type="match status" value="1"/>
</dbReference>
<dbReference type="PANTHER" id="PTHR11835:SF48">
    <property type="entry name" value="HOMOISOCITRATE DEHYDROGENASE, MITOCHONDRIAL"/>
    <property type="match status" value="1"/>
</dbReference>
<keyword evidence="7 10" id="KW-0175">Coiled coil</keyword>
<keyword evidence="9" id="KW-0472">Membrane</keyword>
<evidence type="ECO:0000256" key="3">
    <source>
        <dbReference type="ARBA" id="ARBA00007769"/>
    </source>
</evidence>
<dbReference type="Pfam" id="PF00180">
    <property type="entry name" value="Iso_dh"/>
    <property type="match status" value="1"/>
</dbReference>
<dbReference type="Gene3D" id="3.40.718.10">
    <property type="entry name" value="Isopropylmalate Dehydrogenase"/>
    <property type="match status" value="1"/>
</dbReference>
<dbReference type="GO" id="GO:0006099">
    <property type="term" value="P:tricarboxylic acid cycle"/>
    <property type="evidence" value="ECO:0007669"/>
    <property type="project" value="TreeGrafter"/>
</dbReference>
<keyword evidence="5" id="KW-0460">Magnesium</keyword>
<evidence type="ECO:0000259" key="12">
    <source>
        <dbReference type="SMART" id="SM01329"/>
    </source>
</evidence>
<dbReference type="GO" id="GO:0006102">
    <property type="term" value="P:isocitrate metabolic process"/>
    <property type="evidence" value="ECO:0007669"/>
    <property type="project" value="TreeGrafter"/>
</dbReference>
<keyword evidence="8" id="KW-0496">Mitochondrion</keyword>
<proteinExistence type="inferred from homology"/>
<dbReference type="GO" id="GO:0016020">
    <property type="term" value="C:membrane"/>
    <property type="evidence" value="ECO:0007669"/>
    <property type="project" value="UniProtKB-SubCell"/>
</dbReference>
<feature type="compositionally biased region" description="Low complexity" evidence="11">
    <location>
        <begin position="124"/>
        <end position="141"/>
    </location>
</feature>
<feature type="domain" description="Isopropylmalate dehydrogenase-like" evidence="12">
    <location>
        <begin position="505"/>
        <end position="850"/>
    </location>
</feature>
<dbReference type="InterPro" id="IPR024084">
    <property type="entry name" value="IsoPropMal-DH-like_dom"/>
</dbReference>
<dbReference type="InterPro" id="IPR024461">
    <property type="entry name" value="CCDC90-like"/>
</dbReference>
<dbReference type="GO" id="GO:0005739">
    <property type="term" value="C:mitochondrion"/>
    <property type="evidence" value="ECO:0007669"/>
    <property type="project" value="UniProtKB-SubCell"/>
</dbReference>
<dbReference type="Pfam" id="PF07798">
    <property type="entry name" value="CCDC90-like"/>
    <property type="match status" value="1"/>
</dbReference>
<evidence type="ECO:0000256" key="7">
    <source>
        <dbReference type="ARBA" id="ARBA00023054"/>
    </source>
</evidence>
<comment type="subcellular location">
    <subcellularLocation>
        <location evidence="2">Membrane</location>
    </subcellularLocation>
    <subcellularLocation>
        <location evidence="1">Mitochondrion</location>
    </subcellularLocation>
</comment>
<dbReference type="GO" id="GO:0009085">
    <property type="term" value="P:lysine biosynthetic process"/>
    <property type="evidence" value="ECO:0007669"/>
    <property type="project" value="TreeGrafter"/>
</dbReference>
<keyword evidence="14" id="KW-1185">Reference proteome</keyword>
<comment type="caution">
    <text evidence="13">The sequence shown here is derived from an EMBL/GenBank/DDBJ whole genome shotgun (WGS) entry which is preliminary data.</text>
</comment>
<protein>
    <recommendedName>
        <fullName evidence="12">Isopropylmalate dehydrogenase-like domain-containing protein</fullName>
    </recommendedName>
</protein>
<reference evidence="13 14" key="1">
    <citation type="journal article" date="2018" name="Front. Microbiol.">
        <title>Prospects for Fungal Bioremediation of Acidic Radioactive Waste Sites: Characterization and Genome Sequence of Rhodotorula taiwanensis MD1149.</title>
        <authorList>
            <person name="Tkavc R."/>
            <person name="Matrosova V.Y."/>
            <person name="Grichenko O.E."/>
            <person name="Gostincar C."/>
            <person name="Volpe R.P."/>
            <person name="Klimenkova P."/>
            <person name="Gaidamakova E.K."/>
            <person name="Zhou C.E."/>
            <person name="Stewart B.J."/>
            <person name="Lyman M.G."/>
            <person name="Malfatti S.A."/>
            <person name="Rubinfeld B."/>
            <person name="Courtot M."/>
            <person name="Singh J."/>
            <person name="Dalgard C.L."/>
            <person name="Hamilton T."/>
            <person name="Frey K.G."/>
            <person name="Gunde-Cimerman N."/>
            <person name="Dugan L."/>
            <person name="Daly M.J."/>
        </authorList>
    </citation>
    <scope>NUCLEOTIDE SEQUENCE [LARGE SCALE GENOMIC DNA]</scope>
    <source>
        <strain evidence="13 14">MD1149</strain>
    </source>
</reference>
<dbReference type="SMART" id="SM01329">
    <property type="entry name" value="Iso_dh"/>
    <property type="match status" value="1"/>
</dbReference>
<dbReference type="STRING" id="741276.A0A2S5B5C2"/>
<dbReference type="PROSITE" id="PS00470">
    <property type="entry name" value="IDH_IMDH"/>
    <property type="match status" value="1"/>
</dbReference>
<gene>
    <name evidence="13" type="ORF">BMF94_5043</name>
</gene>
<dbReference type="OrthoDB" id="10261637at2759"/>
<evidence type="ECO:0000256" key="6">
    <source>
        <dbReference type="ARBA" id="ARBA00022989"/>
    </source>
</evidence>
<feature type="compositionally biased region" description="Low complexity" evidence="11">
    <location>
        <begin position="79"/>
        <end position="89"/>
    </location>
</feature>
<feature type="region of interest" description="Disordered" evidence="11">
    <location>
        <begin position="416"/>
        <end position="468"/>
    </location>
</feature>
<evidence type="ECO:0000313" key="13">
    <source>
        <dbReference type="EMBL" id="POY71935.1"/>
    </source>
</evidence>
<dbReference type="AlphaFoldDB" id="A0A2S5B5C2"/>
<feature type="compositionally biased region" description="Gly residues" evidence="11">
    <location>
        <begin position="53"/>
        <end position="62"/>
    </location>
</feature>
<evidence type="ECO:0000256" key="9">
    <source>
        <dbReference type="ARBA" id="ARBA00023136"/>
    </source>
</evidence>
<dbReference type="GO" id="GO:0004449">
    <property type="term" value="F:isocitrate dehydrogenase (NAD+) activity"/>
    <property type="evidence" value="ECO:0007669"/>
    <property type="project" value="TreeGrafter"/>
</dbReference>
<accession>A0A2S5B5C2</accession>
<evidence type="ECO:0000256" key="5">
    <source>
        <dbReference type="ARBA" id="ARBA00022842"/>
    </source>
</evidence>
<keyword evidence="4" id="KW-0812">Transmembrane</keyword>
<evidence type="ECO:0000313" key="14">
    <source>
        <dbReference type="Proteomes" id="UP000237144"/>
    </source>
</evidence>
<feature type="compositionally biased region" description="Basic and acidic residues" evidence="11">
    <location>
        <begin position="111"/>
        <end position="123"/>
    </location>
</feature>
<evidence type="ECO:0000256" key="1">
    <source>
        <dbReference type="ARBA" id="ARBA00004173"/>
    </source>
</evidence>
<evidence type="ECO:0000256" key="4">
    <source>
        <dbReference type="ARBA" id="ARBA00022692"/>
    </source>
</evidence>
<dbReference type="GO" id="GO:0000287">
    <property type="term" value="F:magnesium ion binding"/>
    <property type="evidence" value="ECO:0007669"/>
    <property type="project" value="InterPro"/>
</dbReference>
<name>A0A2S5B5C2_9BASI</name>
<dbReference type="InterPro" id="IPR019818">
    <property type="entry name" value="IsoCit/isopropylmalate_DH_CS"/>
</dbReference>
<feature type="coiled-coil region" evidence="10">
    <location>
        <begin position="314"/>
        <end position="371"/>
    </location>
</feature>
<sequence>MSLRASLPRLASPATITRRVVRRRHRHRHLAVVDSNPFSTTTTTGASSTGKIGASGAGGGDSSHGSKRATAPPPPPAAAAPVASTSTAPAPTPATAPAPASGQQQAQQRLKPRDRLQWIEDKNGSVLSPTSLSSSTASTSSGGKGKGKERQLDPTDTQQQHLGGEVPDSETYADYATSSSRHPFDDSTSPSVFAAASSSSSSAQAQDLGGGELIIPPPVPGLPPLHTHRLPVRPVPFSTRKFVKDLELNGGVEREMAQVIMQATRGLLTSREAKAKEAVLNRQDLENEAYLFQAALAELKTGSQVKLRNDSITLRSLTANLQRETDGLEQKMKEDMQRLASDIQLEMNTRKEETATELQSLDKRVMDLNSKFTILLSEVRTEIEATKWVSTRRVMTAITITVVVLVAYFSVNKSRGGGGGKNGSSSGSGGDKKRNRSRGGQAPSDAADDSSSSSSSRDGGVPSIEELGVTPTENEAEVVYGLTTHPLAGKKMAMQALRESAKVLKIGMIAGDGIGRQVLPAAQRVLEAVPGIPKPTFVQLDAGFEHFQKTGTALPRETVAALKSDCTAAMFGAVSSPSHKVEGYSSPIVALRKEMDLYANVRPVKSVENHDARMVDMTIVRENTECLYVKQEQIEETPQGRVARATRQISERASTRIGRMAFEIALAAAEVKKQRGGSYGWTGAPTVTVVHKSNVLSITDGLFRESVRAVAKEYPNVEVNEQIVDSLVYRLFREPEKLSTLVCPNLYGDIVSDGAAALVGSLGLVPSVNVGDSFIMGEPVHGSAPDIADRVPSIANPIASIRSAALMLEFMGYVEPAAKIYDAVDDAIRAGKVTPDLGGQMSTDEVTEEVLKKL</sequence>
<feature type="region of interest" description="Disordered" evidence="11">
    <location>
        <begin position="28"/>
        <end position="220"/>
    </location>
</feature>
<dbReference type="EMBL" id="PJQD01000065">
    <property type="protein sequence ID" value="POY71935.1"/>
    <property type="molecule type" value="Genomic_DNA"/>
</dbReference>